<evidence type="ECO:0000313" key="2">
    <source>
        <dbReference type="EMBL" id="NYG02274.1"/>
    </source>
</evidence>
<dbReference type="InterPro" id="IPR011335">
    <property type="entry name" value="Restrct_endonuc-II-like"/>
</dbReference>
<dbReference type="Pfam" id="PF04480">
    <property type="entry name" value="DUF559"/>
    <property type="match status" value="1"/>
</dbReference>
<organism evidence="2 3">
    <name type="scientific">Pseudonocardia alni</name>
    <name type="common">Amycolata alni</name>
    <dbReference type="NCBI Taxonomy" id="33907"/>
    <lineage>
        <taxon>Bacteria</taxon>
        <taxon>Bacillati</taxon>
        <taxon>Actinomycetota</taxon>
        <taxon>Actinomycetes</taxon>
        <taxon>Pseudonocardiales</taxon>
        <taxon>Pseudonocardiaceae</taxon>
        <taxon>Pseudonocardia</taxon>
    </lineage>
</organism>
<dbReference type="GeneID" id="98052317"/>
<dbReference type="InterPro" id="IPR007569">
    <property type="entry name" value="DUF559"/>
</dbReference>
<dbReference type="RefSeq" id="WP_179761210.1">
    <property type="nucleotide sequence ID" value="NZ_BAAAJZ010000001.1"/>
</dbReference>
<reference evidence="2 3" key="1">
    <citation type="submission" date="2020-07" db="EMBL/GenBank/DDBJ databases">
        <title>Sequencing the genomes of 1000 actinobacteria strains.</title>
        <authorList>
            <person name="Klenk H.-P."/>
        </authorList>
    </citation>
    <scope>NUCLEOTIDE SEQUENCE [LARGE SCALE GENOMIC DNA]</scope>
    <source>
        <strain evidence="2 3">DSM 44749</strain>
    </source>
</reference>
<dbReference type="AlphaFoldDB" id="A0A852W672"/>
<protein>
    <recommendedName>
        <fullName evidence="1">DUF559 domain-containing protein</fullName>
    </recommendedName>
</protein>
<gene>
    <name evidence="2" type="ORF">HDA37_002559</name>
</gene>
<feature type="domain" description="DUF559" evidence="1">
    <location>
        <begin position="223"/>
        <end position="287"/>
    </location>
</feature>
<comment type="caution">
    <text evidence="2">The sequence shown here is derived from an EMBL/GenBank/DDBJ whole genome shotgun (WGS) entry which is preliminary data.</text>
</comment>
<keyword evidence="3" id="KW-1185">Reference proteome</keyword>
<dbReference type="Proteomes" id="UP000549695">
    <property type="component" value="Unassembled WGS sequence"/>
</dbReference>
<accession>A0A852W672</accession>
<evidence type="ECO:0000259" key="1">
    <source>
        <dbReference type="Pfam" id="PF04480"/>
    </source>
</evidence>
<name>A0A852W672_PSEA5</name>
<sequence>MTIPGWPEVFRGTAAVAAGLVTPDLLRGPRYRRLLPGTYAPADLRPDLRLRSLAAHCWAGPDAVLSGYSAAELLGASCAPWAAPAEVTVGAAHPGARSREGVLVRRDVLHPDEVTEVRGVRVTTRVRTAFDLARRLSPTEGVVAVDALSRGSFAPDVLLNLAVRHAHARGVRRVVDASVWADPRAGSPPETRLRLVLVRGGLPRPLPQHPVLDDVRRTALWLDLAYPDHHLGVEYDGGGHFATPEAARADAQRHTRLVAAGWRVLRYTAPDMHRRPDEIVAEVGQALDRTRRDAAQRAVEIDSSR</sequence>
<dbReference type="EMBL" id="JACCCZ010000001">
    <property type="protein sequence ID" value="NYG02274.1"/>
    <property type="molecule type" value="Genomic_DNA"/>
</dbReference>
<proteinExistence type="predicted"/>
<evidence type="ECO:0000313" key="3">
    <source>
        <dbReference type="Proteomes" id="UP000549695"/>
    </source>
</evidence>
<dbReference type="SUPFAM" id="SSF52980">
    <property type="entry name" value="Restriction endonuclease-like"/>
    <property type="match status" value="1"/>
</dbReference>
<dbReference type="Gene3D" id="3.40.960.10">
    <property type="entry name" value="VSR Endonuclease"/>
    <property type="match status" value="1"/>
</dbReference>